<evidence type="ECO:0000259" key="1">
    <source>
        <dbReference type="Pfam" id="PF12867"/>
    </source>
</evidence>
<dbReference type="RefSeq" id="WP_119316450.1">
    <property type="nucleotide sequence ID" value="NZ_QXDL01000238.1"/>
</dbReference>
<dbReference type="InterPro" id="IPR024775">
    <property type="entry name" value="DinB-like"/>
</dbReference>
<accession>A0A399E848</accession>
<evidence type="ECO:0000313" key="2">
    <source>
        <dbReference type="EMBL" id="RIH80026.1"/>
    </source>
</evidence>
<reference evidence="2 3" key="1">
    <citation type="submission" date="2018-08" db="EMBL/GenBank/DDBJ databases">
        <title>Meiothermus terrae DSM 26712 genome sequencing project.</title>
        <authorList>
            <person name="Da Costa M.S."/>
            <person name="Albuquerque L."/>
            <person name="Raposo P."/>
            <person name="Froufe H.J.C."/>
            <person name="Barroso C.S."/>
            <person name="Egas C."/>
        </authorList>
    </citation>
    <scope>NUCLEOTIDE SEQUENCE [LARGE SCALE GENOMIC DNA]</scope>
    <source>
        <strain evidence="2 3">DSM 26712</strain>
    </source>
</reference>
<evidence type="ECO:0000313" key="3">
    <source>
        <dbReference type="Proteomes" id="UP000265715"/>
    </source>
</evidence>
<keyword evidence="3" id="KW-1185">Reference proteome</keyword>
<sequence length="176" mass="19922">MLTDPAFLRRFGDKDHCLRHLERSRREMLHHLETIPDEAFFRQPDPETWSVALLMEHVALAENSFARVIRRLRRAAQGEALEAVSVPAGEWREGRAQAPAVIRPKGGLDKTQIAQLLAEQRAFLLGEAEKSGELLEHPATFTHAFFGDLNGLGWLQTAVFHERHHLAQIPARLEGV</sequence>
<proteinExistence type="predicted"/>
<feature type="domain" description="DinB-like" evidence="1">
    <location>
        <begin position="20"/>
        <end position="169"/>
    </location>
</feature>
<dbReference type="Proteomes" id="UP000265715">
    <property type="component" value="Unassembled WGS sequence"/>
</dbReference>
<dbReference type="Pfam" id="PF12867">
    <property type="entry name" value="DinB_2"/>
    <property type="match status" value="1"/>
</dbReference>
<comment type="caution">
    <text evidence="2">The sequence shown here is derived from an EMBL/GenBank/DDBJ whole genome shotgun (WGS) entry which is preliminary data.</text>
</comment>
<dbReference type="EMBL" id="QXDL01000238">
    <property type="protein sequence ID" value="RIH80026.1"/>
    <property type="molecule type" value="Genomic_DNA"/>
</dbReference>
<gene>
    <name evidence="2" type="ORF">Mterra_03556</name>
</gene>
<dbReference type="Gene3D" id="1.20.120.450">
    <property type="entry name" value="dinb family like domain"/>
    <property type="match status" value="1"/>
</dbReference>
<organism evidence="2 3">
    <name type="scientific">Calidithermus terrae</name>
    <dbReference type="NCBI Taxonomy" id="1408545"/>
    <lineage>
        <taxon>Bacteria</taxon>
        <taxon>Thermotogati</taxon>
        <taxon>Deinococcota</taxon>
        <taxon>Deinococci</taxon>
        <taxon>Thermales</taxon>
        <taxon>Thermaceae</taxon>
        <taxon>Calidithermus</taxon>
    </lineage>
</organism>
<dbReference type="OrthoDB" id="26083at2"/>
<name>A0A399E848_9DEIN</name>
<protein>
    <submittedName>
        <fullName evidence="2">DinB superfamily protein</fullName>
    </submittedName>
</protein>
<dbReference type="SUPFAM" id="SSF109854">
    <property type="entry name" value="DinB/YfiT-like putative metalloenzymes"/>
    <property type="match status" value="1"/>
</dbReference>
<dbReference type="AlphaFoldDB" id="A0A399E848"/>
<dbReference type="InterPro" id="IPR034660">
    <property type="entry name" value="DinB/YfiT-like"/>
</dbReference>